<keyword evidence="2" id="KW-1185">Reference proteome</keyword>
<comment type="caution">
    <text evidence="1">The sequence shown here is derived from an EMBL/GenBank/DDBJ whole genome shotgun (WGS) entry which is preliminary data.</text>
</comment>
<reference evidence="1" key="1">
    <citation type="submission" date="2021-08" db="EMBL/GenBank/DDBJ databases">
        <title>The first chromosome-level gecko genome reveals the dynamic sex chromosomes of Neotropical dwarf geckos (Sphaerodactylidae: Sphaerodactylus).</title>
        <authorList>
            <person name="Pinto B.J."/>
            <person name="Keating S.E."/>
            <person name="Gamble T."/>
        </authorList>
    </citation>
    <scope>NUCLEOTIDE SEQUENCE</scope>
    <source>
        <strain evidence="1">TG3544</strain>
    </source>
</reference>
<proteinExistence type="predicted"/>
<evidence type="ECO:0000313" key="1">
    <source>
        <dbReference type="EMBL" id="KAH7988041.1"/>
    </source>
</evidence>
<dbReference type="EMBL" id="CM037623">
    <property type="protein sequence ID" value="KAH7988041.1"/>
    <property type="molecule type" value="Genomic_DNA"/>
</dbReference>
<gene>
    <name evidence="1" type="ORF">K3G42_005105</name>
</gene>
<protein>
    <submittedName>
        <fullName evidence="1">Uncharacterized protein</fullName>
    </submittedName>
</protein>
<sequence>MCHRASFASLLVRLFHFLSCRFLAGCPCRFFCFPLHDGSDSSDGRAFGVGLAWWLRGLVRETPSTPPVWIRISLRHDGGLEKSSEPEKPVGTAAPGSTEGSPGPVSPIIDLGAPAWAALFASSAWVALLTSAASPTPTVLAALGALAAPSIVTVPVPGVHRAGPAWWRWYQGLVAAALPTFPAVTRPLPEPDGRLRKNTEIVVISMPELVGSSSQQAGLEIACGAVVASLTAVALSITATLAVDELQRALQD</sequence>
<organism evidence="1 2">
    <name type="scientific">Sphaerodactylus townsendi</name>
    <dbReference type="NCBI Taxonomy" id="933632"/>
    <lineage>
        <taxon>Eukaryota</taxon>
        <taxon>Metazoa</taxon>
        <taxon>Chordata</taxon>
        <taxon>Craniata</taxon>
        <taxon>Vertebrata</taxon>
        <taxon>Euteleostomi</taxon>
        <taxon>Lepidosauria</taxon>
        <taxon>Squamata</taxon>
        <taxon>Bifurcata</taxon>
        <taxon>Gekkota</taxon>
        <taxon>Sphaerodactylidae</taxon>
        <taxon>Sphaerodactylus</taxon>
    </lineage>
</organism>
<dbReference type="Proteomes" id="UP000827872">
    <property type="component" value="Linkage Group LG10"/>
</dbReference>
<evidence type="ECO:0000313" key="2">
    <source>
        <dbReference type="Proteomes" id="UP000827872"/>
    </source>
</evidence>
<name>A0ACB8E7Q7_9SAUR</name>
<accession>A0ACB8E7Q7</accession>